<feature type="non-terminal residue" evidence="1">
    <location>
        <position position="1"/>
    </location>
</feature>
<dbReference type="AlphaFoldDB" id="A0AAV5VI11"/>
<protein>
    <submittedName>
        <fullName evidence="1">Uncharacterized protein</fullName>
    </submittedName>
</protein>
<keyword evidence="2" id="KW-1185">Reference proteome</keyword>
<feature type="non-terminal residue" evidence="1">
    <location>
        <position position="244"/>
    </location>
</feature>
<evidence type="ECO:0000313" key="1">
    <source>
        <dbReference type="EMBL" id="GMT17893.1"/>
    </source>
</evidence>
<reference evidence="1" key="1">
    <citation type="submission" date="2023-10" db="EMBL/GenBank/DDBJ databases">
        <title>Genome assembly of Pristionchus species.</title>
        <authorList>
            <person name="Yoshida K."/>
            <person name="Sommer R.J."/>
        </authorList>
    </citation>
    <scope>NUCLEOTIDE SEQUENCE</scope>
    <source>
        <strain evidence="1">RS5133</strain>
    </source>
</reference>
<gene>
    <name evidence="1" type="ORF">PFISCL1PPCAC_9190</name>
</gene>
<dbReference type="Proteomes" id="UP001432322">
    <property type="component" value="Unassembled WGS sequence"/>
</dbReference>
<name>A0AAV5VI11_9BILA</name>
<evidence type="ECO:0000313" key="2">
    <source>
        <dbReference type="Proteomes" id="UP001432322"/>
    </source>
</evidence>
<sequence>LSSFSPPLPLTVGRQQISSSYFLPIYRFSKIITMEFEEAVDVCNTAEKIGFEDLNNQVDLLDQLISEWNLDRPPMYTLEDNISMLTQVAPVTDSETTVAEGAQNSLKTASSAPVARPRQTRSIYVIDEEPAITGRRPAAGMESTDTGSMYVMDRNEPLVTFEMIGEAKSEYYWEEPAHYLQYSNPTAAAPACVEEDKIPFTARNVTSANVAPSAIDQRTVLGRDQLYSLLMTYQQLSQTNVQQQ</sequence>
<proteinExistence type="predicted"/>
<dbReference type="EMBL" id="BTSY01000003">
    <property type="protein sequence ID" value="GMT17893.1"/>
    <property type="molecule type" value="Genomic_DNA"/>
</dbReference>
<comment type="caution">
    <text evidence="1">The sequence shown here is derived from an EMBL/GenBank/DDBJ whole genome shotgun (WGS) entry which is preliminary data.</text>
</comment>
<accession>A0AAV5VI11</accession>
<organism evidence="1 2">
    <name type="scientific">Pristionchus fissidentatus</name>
    <dbReference type="NCBI Taxonomy" id="1538716"/>
    <lineage>
        <taxon>Eukaryota</taxon>
        <taxon>Metazoa</taxon>
        <taxon>Ecdysozoa</taxon>
        <taxon>Nematoda</taxon>
        <taxon>Chromadorea</taxon>
        <taxon>Rhabditida</taxon>
        <taxon>Rhabditina</taxon>
        <taxon>Diplogasteromorpha</taxon>
        <taxon>Diplogasteroidea</taxon>
        <taxon>Neodiplogasteridae</taxon>
        <taxon>Pristionchus</taxon>
    </lineage>
</organism>